<feature type="region of interest" description="Disordered" evidence="1">
    <location>
        <begin position="390"/>
        <end position="413"/>
    </location>
</feature>
<reference evidence="2 3" key="1">
    <citation type="journal article" date="2012" name="Genome Biol.">
        <title>Genome and low-iron response of an oceanic diatom adapted to chronic iron limitation.</title>
        <authorList>
            <person name="Lommer M."/>
            <person name="Specht M."/>
            <person name="Roy A.S."/>
            <person name="Kraemer L."/>
            <person name="Andreson R."/>
            <person name="Gutowska M.A."/>
            <person name="Wolf J."/>
            <person name="Bergner S.V."/>
            <person name="Schilhabel M.B."/>
            <person name="Klostermeier U.C."/>
            <person name="Beiko R.G."/>
            <person name="Rosenstiel P."/>
            <person name="Hippler M."/>
            <person name="Laroche J."/>
        </authorList>
    </citation>
    <scope>NUCLEOTIDE SEQUENCE [LARGE SCALE GENOMIC DNA]</scope>
    <source>
        <strain evidence="2 3">CCMP1005</strain>
    </source>
</reference>
<feature type="non-terminal residue" evidence="2">
    <location>
        <position position="413"/>
    </location>
</feature>
<organism evidence="2 3">
    <name type="scientific">Thalassiosira oceanica</name>
    <name type="common">Marine diatom</name>
    <dbReference type="NCBI Taxonomy" id="159749"/>
    <lineage>
        <taxon>Eukaryota</taxon>
        <taxon>Sar</taxon>
        <taxon>Stramenopiles</taxon>
        <taxon>Ochrophyta</taxon>
        <taxon>Bacillariophyta</taxon>
        <taxon>Coscinodiscophyceae</taxon>
        <taxon>Thalassiosirophycidae</taxon>
        <taxon>Thalassiosirales</taxon>
        <taxon>Thalassiosiraceae</taxon>
        <taxon>Thalassiosira</taxon>
    </lineage>
</organism>
<evidence type="ECO:0000256" key="1">
    <source>
        <dbReference type="SAM" id="MobiDB-lite"/>
    </source>
</evidence>
<comment type="caution">
    <text evidence="2">The sequence shown here is derived from an EMBL/GenBank/DDBJ whole genome shotgun (WGS) entry which is preliminary data.</text>
</comment>
<evidence type="ECO:0000313" key="2">
    <source>
        <dbReference type="EMBL" id="EJK44310.1"/>
    </source>
</evidence>
<gene>
    <name evidence="2" type="ORF">THAOC_37159</name>
</gene>
<proteinExistence type="predicted"/>
<feature type="compositionally biased region" description="Polar residues" evidence="1">
    <location>
        <begin position="171"/>
        <end position="184"/>
    </location>
</feature>
<evidence type="ECO:0000313" key="3">
    <source>
        <dbReference type="Proteomes" id="UP000266841"/>
    </source>
</evidence>
<accession>K0QZ43</accession>
<feature type="compositionally biased region" description="Basic residues" evidence="1">
    <location>
        <begin position="401"/>
        <end position="413"/>
    </location>
</feature>
<feature type="region of interest" description="Disordered" evidence="1">
    <location>
        <begin position="171"/>
        <end position="193"/>
    </location>
</feature>
<feature type="region of interest" description="Disordered" evidence="1">
    <location>
        <begin position="224"/>
        <end position="273"/>
    </location>
</feature>
<protein>
    <submittedName>
        <fullName evidence="2">Uncharacterized protein</fullName>
    </submittedName>
</protein>
<dbReference type="Proteomes" id="UP000266841">
    <property type="component" value="Unassembled WGS sequence"/>
</dbReference>
<name>K0QZ43_THAOC</name>
<dbReference type="EMBL" id="AGNL01049870">
    <property type="protein sequence ID" value="EJK44310.1"/>
    <property type="molecule type" value="Genomic_DNA"/>
</dbReference>
<sequence length="413" mass="44107">MHASTTTNDEPLVPYYLDYLTNIKAAPFSIYRGDNHHRQANNIATPRRKSSSRGAAVRILQRPGPAQKVGRAATDMPRHPRTPGSCATSRSVDATKKETPQQRKGASADAKPRHKTLMAPASRGASVSQQQAGLAVQACNILNMQLGRDREFFYRVIGQLRVEVARLQTGRSNEAVDTSGSPGDNQPPVDSRGAYNEAFTAATVLETIPEESAALAVISSTVADDRCTSDGDSSDARRKRIGSPSESVHPTDADGVEDTSALISTSTRDNRVETDVLSSDGEPLRLSTELAQPIDGIPVHGYNGNDVSVQWDADVTHAGRLPTGDEDVAAEQEGDAYAGGALSQQGAIAVAPSVRSTINDLQSVLTAPLTAFTLAPTSGDGIRLINSANRLESQDGGLPPKPKRKRRRNRKRC</sequence>
<feature type="region of interest" description="Disordered" evidence="1">
    <location>
        <begin position="39"/>
        <end position="114"/>
    </location>
</feature>
<keyword evidence="3" id="KW-1185">Reference proteome</keyword>
<dbReference type="AlphaFoldDB" id="K0QZ43"/>